<proteinExistence type="predicted"/>
<sequence>MILESTLLMGGIFREKEFTEQYSKEYRIDVLNINQKLFRPSCFPALNNHQFTSDFFHFYDEGKTNRLMRSAENSLLNYYSILREAAFFSKGVFGGCGTIGNSTLPYPIAYQFLTKDYQKRVTYDDFLLSFLNIGHIHLIKLIKVDYSVNSENEHRFFVELETIEGSKKNLTYFGYYYGFITIKVENDLFKIDDIVLYGEDFLCSPYHGWDYIGEAIVDVKYGKWCNLVRTRYPTIKHTYVKYIYFLGTDEQKYVFIFFELTNGTDIEIAQFKVDLYGGWVPIQIDPSKCLK</sequence>
<reference evidence="1 2" key="1">
    <citation type="submission" date="2023-06" db="EMBL/GenBank/DDBJ databases">
        <title>Five Gram-positive bacteria isolated from mangrove sediments in Shenzhen, Guangdong, China.</title>
        <authorList>
            <person name="Yu S."/>
            <person name="Zheng W."/>
            <person name="Huang Y."/>
        </authorList>
    </citation>
    <scope>NUCLEOTIDE SEQUENCE [LARGE SCALE GENOMIC DNA]</scope>
    <source>
        <strain evidence="1 2">SaN35-3</strain>
    </source>
</reference>
<organism evidence="1 2">
    <name type="scientific">Bacillus carboniphilus</name>
    <dbReference type="NCBI Taxonomy" id="86663"/>
    <lineage>
        <taxon>Bacteria</taxon>
        <taxon>Bacillati</taxon>
        <taxon>Bacillota</taxon>
        <taxon>Bacilli</taxon>
        <taxon>Bacillales</taxon>
        <taxon>Bacillaceae</taxon>
        <taxon>Bacillus</taxon>
    </lineage>
</organism>
<name>A0ABY9JY19_9BACI</name>
<protein>
    <submittedName>
        <fullName evidence="1">Uncharacterized protein</fullName>
    </submittedName>
</protein>
<gene>
    <name evidence="1" type="ORF">LC087_04435</name>
</gene>
<dbReference type="Proteomes" id="UP001197974">
    <property type="component" value="Chromosome"/>
</dbReference>
<evidence type="ECO:0000313" key="2">
    <source>
        <dbReference type="Proteomes" id="UP001197974"/>
    </source>
</evidence>
<accession>A0ABY9JY19</accession>
<dbReference type="RefSeq" id="WP_226538216.1">
    <property type="nucleotide sequence ID" value="NZ_CP129013.1"/>
</dbReference>
<evidence type="ECO:0000313" key="1">
    <source>
        <dbReference type="EMBL" id="WLR43427.1"/>
    </source>
</evidence>
<keyword evidence="2" id="KW-1185">Reference proteome</keyword>
<dbReference type="EMBL" id="CP129013">
    <property type="protein sequence ID" value="WLR43427.1"/>
    <property type="molecule type" value="Genomic_DNA"/>
</dbReference>